<dbReference type="EMBL" id="MT711976">
    <property type="protein sequence ID" value="QMP84343.1"/>
    <property type="molecule type" value="Genomic_DNA"/>
</dbReference>
<name>A0A7G4AWF3_9CAUD</name>
<sequence>MARPNESLFTAADKQLETRLKTVITEARKSPKGPGTQRVIDGALESLSSLYSLIDRRQRK</sequence>
<keyword evidence="2" id="KW-1185">Reference proteome</keyword>
<organism evidence="1 2">
    <name type="scientific">Streptomyces phage Coruscant</name>
    <dbReference type="NCBI Taxonomy" id="2739834"/>
    <lineage>
        <taxon>Viruses</taxon>
        <taxon>Duplodnaviria</taxon>
        <taxon>Heunggongvirae</taxon>
        <taxon>Uroviricota</taxon>
        <taxon>Caudoviricetes</taxon>
        <taxon>Stanwilliamsviridae</taxon>
        <taxon>Boydwoodruffvirinae</taxon>
        <taxon>Coruscantvirus</taxon>
        <taxon>Coruscantvirus coruscant</taxon>
    </lineage>
</organism>
<proteinExistence type="predicted"/>
<accession>A0A7G4AWF3</accession>
<dbReference type="Proteomes" id="UP000515922">
    <property type="component" value="Segment"/>
</dbReference>
<protein>
    <submittedName>
        <fullName evidence="1">Uncharacterized protein</fullName>
    </submittedName>
</protein>
<reference evidence="1 2" key="1">
    <citation type="submission" date="2020-07" db="EMBL/GenBank/DDBJ databases">
        <title>Streptomyces phage Genome sequencing and assembly.</title>
        <authorList>
            <person name="Sharma V."/>
            <person name="Hardy A."/>
            <person name="Frunzke J."/>
        </authorList>
    </citation>
    <scope>NUCLEOTIDE SEQUENCE [LARGE SCALE GENOMIC DNA]</scope>
</reference>
<evidence type="ECO:0000313" key="1">
    <source>
        <dbReference type="EMBL" id="QMP84343.1"/>
    </source>
</evidence>
<gene>
    <name evidence="1" type="ORF">HUN41_00255</name>
</gene>
<evidence type="ECO:0000313" key="2">
    <source>
        <dbReference type="Proteomes" id="UP000515922"/>
    </source>
</evidence>